<dbReference type="AlphaFoldDB" id="E5XTV2"/>
<sequence>MSGAALTDAEAARRATAVLRDLAGQSRSCPGVAWAVGAYDSGGQKWFYATSNEGMSFLPLGVRWDPQVLLVFDPAAPEAGWLPWRGLANPARIVLDHFLLLRKSLPELRLVSLVSTAPRGEAVDRAAAQFGAVRPSEDADFAPVGPSEPSLARLETVDQALYQQVVSQLPVQRRWPVALALAEDALRLALRHDPEASRSEPELDAGFAALRTGREIAAILERVEAARDEFAARAQAKRVPDQRLDPVDPSAGLGTWADVATVGEPFAYAGPFWRARIATMLAILLRVRADDAYLSKEQVGEIAYEHFCVAEDPEATGGLLRGFFDAGDP</sequence>
<accession>E5XTV2</accession>
<keyword evidence="2" id="KW-1185">Reference proteome</keyword>
<evidence type="ECO:0000313" key="1">
    <source>
        <dbReference type="EMBL" id="EFV12232.1"/>
    </source>
</evidence>
<comment type="caution">
    <text evidence="1">The sequence shown here is derived from an EMBL/GenBank/DDBJ whole genome shotgun (WGS) entry which is preliminary data.</text>
</comment>
<dbReference type="RefSeq" id="WP_007471576.1">
    <property type="nucleotide sequence ID" value="NZ_KI391953.1"/>
</dbReference>
<dbReference type="EMBL" id="ACZI02000001">
    <property type="protein sequence ID" value="EFV12232.1"/>
    <property type="molecule type" value="Genomic_DNA"/>
</dbReference>
<proteinExistence type="predicted"/>
<dbReference type="HOGENOM" id="CLU_844389_0_0_11"/>
<dbReference type="Proteomes" id="UP000004816">
    <property type="component" value="Unassembled WGS sequence"/>
</dbReference>
<reference evidence="1 2" key="1">
    <citation type="journal article" date="2011" name="Stand. Genomic Sci.">
        <title>High quality draft genome sequence of Segniliparus rugosus CDC 945(T)= (ATCC BAA-974(T)).</title>
        <authorList>
            <person name="Earl A.M."/>
            <person name="Desjardins C.A."/>
            <person name="Fitzgerald M.G."/>
            <person name="Arachchi H.M."/>
            <person name="Zeng Q."/>
            <person name="Mehta T."/>
            <person name="Griggs A."/>
            <person name="Birren B.W."/>
            <person name="Toney N.C."/>
            <person name="Carr J."/>
            <person name="Posey J."/>
            <person name="Butler W.R."/>
        </authorList>
    </citation>
    <scope>NUCLEOTIDE SEQUENCE [LARGE SCALE GENOMIC DNA]</scope>
    <source>
        <strain evidence="2">ATCC BAA-974 / DSM 45345 / CCUG 50838 / CIP 108380 / JCM 13579 / CDC 945</strain>
    </source>
</reference>
<organism evidence="1 2">
    <name type="scientific">Segniliparus rugosus (strain ATCC BAA-974 / DSM 45345 / CCUG 50838 / CIP 108380 / JCM 13579 / CDC 945)</name>
    <dbReference type="NCBI Taxonomy" id="679197"/>
    <lineage>
        <taxon>Bacteria</taxon>
        <taxon>Bacillati</taxon>
        <taxon>Actinomycetota</taxon>
        <taxon>Actinomycetes</taxon>
        <taxon>Mycobacteriales</taxon>
        <taxon>Segniliparaceae</taxon>
        <taxon>Segniliparus</taxon>
    </lineage>
</organism>
<dbReference type="STRING" id="679197.HMPREF9336_02924"/>
<gene>
    <name evidence="1" type="ORF">HMPREF9336_02924</name>
</gene>
<name>E5XTV2_SEGRC</name>
<evidence type="ECO:0000313" key="2">
    <source>
        <dbReference type="Proteomes" id="UP000004816"/>
    </source>
</evidence>
<dbReference type="OrthoDB" id="4773081at2"/>
<protein>
    <submittedName>
        <fullName evidence="1">Uncharacterized protein</fullName>
    </submittedName>
</protein>